<keyword evidence="2" id="KW-1185">Reference proteome</keyword>
<proteinExistence type="predicted"/>
<protein>
    <submittedName>
        <fullName evidence="1">Uncharacterized protein</fullName>
    </submittedName>
</protein>
<dbReference type="STRING" id="883161.HMPREF9306_01303"/>
<dbReference type="AlphaFoldDB" id="S2WXW1"/>
<evidence type="ECO:0000313" key="1">
    <source>
        <dbReference type="EMBL" id="EPD32604.1"/>
    </source>
</evidence>
<gene>
    <name evidence="1" type="ORF">HMPREF9306_01303</name>
</gene>
<dbReference type="Proteomes" id="UP000014417">
    <property type="component" value="Unassembled WGS sequence"/>
</dbReference>
<name>S2WXW1_9ACTN</name>
<organism evidence="1 2">
    <name type="scientific">Propionimicrobium lymphophilum ACS-093-V-SCH5</name>
    <dbReference type="NCBI Taxonomy" id="883161"/>
    <lineage>
        <taxon>Bacteria</taxon>
        <taxon>Bacillati</taxon>
        <taxon>Actinomycetota</taxon>
        <taxon>Actinomycetes</taxon>
        <taxon>Propionibacteriales</taxon>
        <taxon>Propionibacteriaceae</taxon>
        <taxon>Propionimicrobium</taxon>
    </lineage>
</organism>
<dbReference type="HOGENOM" id="CLU_2719074_0_0_11"/>
<accession>S2WXW1</accession>
<dbReference type="EMBL" id="AGZR01000008">
    <property type="protein sequence ID" value="EPD32604.1"/>
    <property type="molecule type" value="Genomic_DNA"/>
</dbReference>
<reference evidence="1 2" key="1">
    <citation type="submission" date="2013-04" db="EMBL/GenBank/DDBJ databases">
        <title>The Genome Sequence of Propionimicrobium lymphophilum ACS-093-V-SCH5.</title>
        <authorList>
            <consortium name="The Broad Institute Genomics Platform"/>
            <person name="Earl A."/>
            <person name="Ward D."/>
            <person name="Feldgarden M."/>
            <person name="Gevers D."/>
            <person name="Saerens B."/>
            <person name="Vaneechoutte M."/>
            <person name="Walker B."/>
            <person name="Young S."/>
            <person name="Zeng Q."/>
            <person name="Gargeya S."/>
            <person name="Fitzgerald M."/>
            <person name="Haas B."/>
            <person name="Abouelleil A."/>
            <person name="Allen A.W."/>
            <person name="Alvarado L."/>
            <person name="Arachchi H.M."/>
            <person name="Berlin A.M."/>
            <person name="Chapman S.B."/>
            <person name="Gainer-Dewar J."/>
            <person name="Goldberg J."/>
            <person name="Griggs A."/>
            <person name="Gujja S."/>
            <person name="Hansen M."/>
            <person name="Howarth C."/>
            <person name="Imamovic A."/>
            <person name="Ireland A."/>
            <person name="Larimer J."/>
            <person name="McCowan C."/>
            <person name="Murphy C."/>
            <person name="Pearson M."/>
            <person name="Poon T.W."/>
            <person name="Priest M."/>
            <person name="Roberts A."/>
            <person name="Saif S."/>
            <person name="Shea T."/>
            <person name="Sisk P."/>
            <person name="Sykes S."/>
            <person name="Wortman J."/>
            <person name="Nusbaum C."/>
            <person name="Birren B."/>
        </authorList>
    </citation>
    <scope>NUCLEOTIDE SEQUENCE [LARGE SCALE GENOMIC DNA]</scope>
    <source>
        <strain evidence="1 2">ACS-093-V-SCH5</strain>
    </source>
</reference>
<comment type="caution">
    <text evidence="1">The sequence shown here is derived from an EMBL/GenBank/DDBJ whole genome shotgun (WGS) entry which is preliminary data.</text>
</comment>
<evidence type="ECO:0000313" key="2">
    <source>
        <dbReference type="Proteomes" id="UP000014417"/>
    </source>
</evidence>
<sequence length="72" mass="8219">MLNRHFSAWLILPQSSISILSKDYPAKKQRRVGSVRLVGFFSNKWLWASIAMAPTVFWSEELAKLIRIAGAK</sequence>